<reference evidence="2" key="1">
    <citation type="journal article" date="2016" name="Nature">
        <title>Redefining the invertebrate RNA virosphere.</title>
        <authorList>
            <person name="Shi M."/>
            <person name="Lin X.D."/>
            <person name="Tian J.H."/>
            <person name="Chen L.J."/>
            <person name="Chen X."/>
            <person name="Li C.X."/>
            <person name="Qin X.C."/>
            <person name="Li J."/>
            <person name="Cao J.P."/>
            <person name="Eden J.S."/>
            <person name="Buchmann J."/>
            <person name="Wang W."/>
            <person name="Xu J."/>
            <person name="Holmes E.C."/>
            <person name="Zhang Y.Z."/>
        </authorList>
    </citation>
    <scope>NUCLEOTIDE SEQUENCE</scope>
    <source>
        <strain evidence="2">WGML3549</strain>
    </source>
</reference>
<feature type="compositionally biased region" description="Basic and acidic residues" evidence="1">
    <location>
        <begin position="61"/>
        <end position="78"/>
    </location>
</feature>
<proteinExistence type="predicted"/>
<accession>A0A1L3KGT4</accession>
<evidence type="ECO:0000256" key="1">
    <source>
        <dbReference type="SAM" id="MobiDB-lite"/>
    </source>
</evidence>
<evidence type="ECO:0000313" key="2">
    <source>
        <dbReference type="EMBL" id="APG76479.1"/>
    </source>
</evidence>
<feature type="compositionally biased region" description="Polar residues" evidence="1">
    <location>
        <begin position="1"/>
        <end position="12"/>
    </location>
</feature>
<organism evidence="2">
    <name type="scientific">Hubei tombus-like virus 35</name>
    <dbReference type="NCBI Taxonomy" id="1923283"/>
    <lineage>
        <taxon>Viruses</taxon>
        <taxon>Riboviria</taxon>
    </lineage>
</organism>
<feature type="region of interest" description="Disordered" evidence="1">
    <location>
        <begin position="1"/>
        <end position="21"/>
    </location>
</feature>
<name>A0A1L3KGT4_9VIRU</name>
<feature type="region of interest" description="Disordered" evidence="1">
    <location>
        <begin position="56"/>
        <end position="78"/>
    </location>
</feature>
<protein>
    <submittedName>
        <fullName evidence="2">Uncharacterized protein</fullName>
    </submittedName>
</protein>
<dbReference type="EMBL" id="KX883202">
    <property type="protein sequence ID" value="APG76479.1"/>
    <property type="molecule type" value="Genomic_RNA"/>
</dbReference>
<sequence length="502" mass="57480">MNNGAATVAKSSSVDKKAEPKLPKLAWVKKESIVPPPEFVRDSAIAVGKTKKLAEATRANKNKESIAKSLEETAQKQKGESDAVVDALTYKEEDKKNDKASVVPGDKEAHELESSYEVAKKIFLKHCEHHKKSIDPMLPTSFFGAPIEVPSQLSWFFKDTWSKRLLNWIAKDAKEHADFLGGLAAYGLDYSHIYPKWSVFATVFVVLHRLNHLNGKLRLIPSFIPEILRGLVVFFLAMKILMKLFPIRYYRLLLYKVHNHIRRRNVDLSEPQKERFRMLTSPNVASTESREDSNYRPVRPCDSLTITPIVSTPEVYDARPEYLRVCDLKYAVDVMKADYKLYKPLEFFPKKSIFGIEVAVPNAYPHIPKTKNDDGLYTLDEHLLRLQEESFKLDPKFFKFYAHDKCTNYISGELFRQSSLSIQCSDNPQAVREKLNRLIPRMPFVNVDSQKLLLDKMNIVDNTVESLMFAMSDRIVHNPAGRVASIRTENYMTSNGHLKVLV</sequence>